<evidence type="ECO:0000256" key="2">
    <source>
        <dbReference type="SAM" id="MobiDB-lite"/>
    </source>
</evidence>
<dbReference type="AlphaFoldDB" id="Q47KI2"/>
<dbReference type="GO" id="GO:0005507">
    <property type="term" value="F:copper ion binding"/>
    <property type="evidence" value="ECO:0007669"/>
    <property type="project" value="TreeGrafter"/>
</dbReference>
<dbReference type="InterPro" id="IPR004323">
    <property type="entry name" value="Ion_tolerance_CutA"/>
</dbReference>
<dbReference type="PANTHER" id="PTHR23419">
    <property type="entry name" value="DIVALENT CATION TOLERANCE CUTA-RELATED"/>
    <property type="match status" value="1"/>
</dbReference>
<dbReference type="eggNOG" id="COG1324">
    <property type="taxonomic scope" value="Bacteria"/>
</dbReference>
<dbReference type="InterPro" id="IPR011322">
    <property type="entry name" value="N-reg_PII-like_a/b"/>
</dbReference>
<protein>
    <submittedName>
        <fullName evidence="3">Similar to Uncharacterized protein involved in tolerance to divalent cations</fullName>
    </submittedName>
</protein>
<dbReference type="STRING" id="269800.Tfu_3007"/>
<evidence type="ECO:0000256" key="1">
    <source>
        <dbReference type="ARBA" id="ARBA00010169"/>
    </source>
</evidence>
<sequence>MKSLERPGHRQAAKGARMTHVDSAVGHVRVEITAGSSEEARRLADAAVEARLAACAQISGPITSVYHWQGSIQADEEWRVVFKTADDRLAELTELLIDRHSYEVPEIIAVPIEGGNPEYLDWVTESTRPAQ</sequence>
<accession>Q47KI2</accession>
<dbReference type="InterPro" id="IPR015867">
    <property type="entry name" value="N-reg_PII/ATP_PRibTrfase_C"/>
</dbReference>
<dbReference type="EMBL" id="CP000088">
    <property type="protein sequence ID" value="AAZ57040.1"/>
    <property type="molecule type" value="Genomic_DNA"/>
</dbReference>
<dbReference type="GO" id="GO:0010038">
    <property type="term" value="P:response to metal ion"/>
    <property type="evidence" value="ECO:0007669"/>
    <property type="project" value="InterPro"/>
</dbReference>
<organism evidence="3">
    <name type="scientific">Thermobifida fusca (strain YX)</name>
    <dbReference type="NCBI Taxonomy" id="269800"/>
    <lineage>
        <taxon>Bacteria</taxon>
        <taxon>Bacillati</taxon>
        <taxon>Actinomycetota</taxon>
        <taxon>Actinomycetes</taxon>
        <taxon>Streptosporangiales</taxon>
        <taxon>Nocardiopsidaceae</taxon>
        <taxon>Thermobifida</taxon>
    </lineage>
</organism>
<feature type="region of interest" description="Disordered" evidence="2">
    <location>
        <begin position="1"/>
        <end position="20"/>
    </location>
</feature>
<dbReference type="KEGG" id="tfu:Tfu_3007"/>
<comment type="similarity">
    <text evidence="1">Belongs to the CutA family.</text>
</comment>
<evidence type="ECO:0000313" key="3">
    <source>
        <dbReference type="EMBL" id="AAZ57040.1"/>
    </source>
</evidence>
<dbReference type="SUPFAM" id="SSF54913">
    <property type="entry name" value="GlnB-like"/>
    <property type="match status" value="1"/>
</dbReference>
<proteinExistence type="inferred from homology"/>
<dbReference type="Gene3D" id="3.30.70.120">
    <property type="match status" value="1"/>
</dbReference>
<dbReference type="Pfam" id="PF03091">
    <property type="entry name" value="CutA1"/>
    <property type="match status" value="1"/>
</dbReference>
<reference evidence="3" key="1">
    <citation type="submission" date="2005-07" db="EMBL/GenBank/DDBJ databases">
        <title>Complete sequence of Thermobifida fusca YX.</title>
        <authorList>
            <consortium name="US DOE Joint Genome Institute"/>
            <person name="Copeland A."/>
            <person name="Lucas S."/>
            <person name="Lapidus A."/>
            <person name="Barry K."/>
            <person name="Detter J.C."/>
            <person name="Glavina T."/>
            <person name="Hammon N."/>
            <person name="Israni S."/>
            <person name="Pitluck S."/>
            <person name="Di Bartolo G."/>
            <person name="Chain P."/>
            <person name="Schmutz J."/>
            <person name="Larimer F."/>
            <person name="Land M."/>
            <person name="Lykidis A."/>
            <person name="Richardson P."/>
        </authorList>
    </citation>
    <scope>NUCLEOTIDE SEQUENCE</scope>
    <source>
        <strain evidence="3">YX</strain>
    </source>
</reference>
<dbReference type="PANTHER" id="PTHR23419:SF8">
    <property type="entry name" value="FI09726P"/>
    <property type="match status" value="1"/>
</dbReference>
<name>Q47KI2_THEFY</name>
<gene>
    <name evidence="3" type="ordered locus">Tfu_3007</name>
</gene>
<dbReference type="HOGENOM" id="CLU_098807_2_1_11"/>